<dbReference type="AlphaFoldDB" id="V2X4L8"/>
<comment type="caution">
    <text evidence="1">The sequence shown here is derived from an EMBL/GenBank/DDBJ whole genome shotgun (WGS) entry which is preliminary data.</text>
</comment>
<dbReference type="EMBL" id="AWSO01000749">
    <property type="protein sequence ID" value="ESK87711.1"/>
    <property type="molecule type" value="Genomic_DNA"/>
</dbReference>
<keyword evidence="2" id="KW-1185">Reference proteome</keyword>
<reference evidence="1 2" key="1">
    <citation type="journal article" date="2014" name="BMC Genomics">
        <title>Genome and secretome analysis of the hemibiotrophic fungal pathogen, Moniliophthora roreri, which causes frosty pod rot disease of cacao: mechanisms of the biotrophic and necrotrophic phases.</title>
        <authorList>
            <person name="Meinhardt L.W."/>
            <person name="Costa G.G.L."/>
            <person name="Thomazella D.P.T."/>
            <person name="Teixeira P.J.P.L."/>
            <person name="Carazzolle M.F."/>
            <person name="Schuster S.C."/>
            <person name="Carlson J.E."/>
            <person name="Guiltinan M.J."/>
            <person name="Mieczkowski P."/>
            <person name="Farmer A."/>
            <person name="Ramaraj T."/>
            <person name="Crozier J."/>
            <person name="Davis R.E."/>
            <person name="Shao J."/>
            <person name="Melnick R.L."/>
            <person name="Pereira G.A.G."/>
            <person name="Bailey B.A."/>
        </authorList>
    </citation>
    <scope>NUCLEOTIDE SEQUENCE [LARGE SCALE GENOMIC DNA]</scope>
    <source>
        <strain evidence="1 2">MCA 2997</strain>
    </source>
</reference>
<sequence>MDTTRYQFPAEIVDEIFTYTTNDTIVSLCLVSKVFNTFATRILYHRLSLKKPSQIVRCFHTMLRNPLAAKSCRELKFSTRIEVIPEKATQLGAFFRLLAKTFPALCNLRNIRITIAHWFPWTVKFGESVDFIFQTCTFPHLENAELHMPLTPCIARFLERHQQTLKSVSLGPVGIQNNPTFQPITYHFPHLDTFFGNASLALSFFQSVPDALPEMEYLMVNWGFFEDFDFRELIIAMEKRCPKQQPIDLTFHRSGWNEDLIEEISQRFPQVQELIIECSEMDNDDELEQETLQAVAQSLKRCKALTDFTWSIDHEDPEAFDDWNIEDWDIEEEMSNIMLLSDACPSLDYCRIPHGVSWARHVSSFWIPFHRLKDHHPSVFPSMVDLVNKRKYPPLPELLEYMEACYELGEFVWEVVDKFKETESLEVECAERKEATMCLMAMGRGLDVWRYAELEDHPLTRQVVEAIKAFNRQMKVETEA</sequence>
<organism evidence="1 2">
    <name type="scientific">Moniliophthora roreri (strain MCA 2997)</name>
    <name type="common">Cocoa frosty pod rot fungus</name>
    <name type="synonym">Crinipellis roreri</name>
    <dbReference type="NCBI Taxonomy" id="1381753"/>
    <lineage>
        <taxon>Eukaryota</taxon>
        <taxon>Fungi</taxon>
        <taxon>Dikarya</taxon>
        <taxon>Basidiomycota</taxon>
        <taxon>Agaricomycotina</taxon>
        <taxon>Agaricomycetes</taxon>
        <taxon>Agaricomycetidae</taxon>
        <taxon>Agaricales</taxon>
        <taxon>Marasmiineae</taxon>
        <taxon>Marasmiaceae</taxon>
        <taxon>Moniliophthora</taxon>
    </lineage>
</organism>
<dbReference type="HOGENOM" id="CLU_048772_0_0_1"/>
<evidence type="ECO:0008006" key="3">
    <source>
        <dbReference type="Google" id="ProtNLM"/>
    </source>
</evidence>
<dbReference type="Gene3D" id="3.80.10.10">
    <property type="entry name" value="Ribonuclease Inhibitor"/>
    <property type="match status" value="1"/>
</dbReference>
<dbReference type="InterPro" id="IPR032675">
    <property type="entry name" value="LRR_dom_sf"/>
</dbReference>
<dbReference type="OrthoDB" id="3190489at2759"/>
<dbReference type="KEGG" id="mrr:Moror_1842"/>
<dbReference type="Proteomes" id="UP000017559">
    <property type="component" value="Unassembled WGS sequence"/>
</dbReference>
<proteinExistence type="predicted"/>
<evidence type="ECO:0000313" key="1">
    <source>
        <dbReference type="EMBL" id="ESK87711.1"/>
    </source>
</evidence>
<name>V2X4L8_MONRO</name>
<protein>
    <recommendedName>
        <fullName evidence="3">F-box domain-containing protein</fullName>
    </recommendedName>
</protein>
<evidence type="ECO:0000313" key="2">
    <source>
        <dbReference type="Proteomes" id="UP000017559"/>
    </source>
</evidence>
<accession>V2X4L8</accession>
<gene>
    <name evidence="1" type="ORF">Moror_1842</name>
</gene>